<dbReference type="CDD" id="cd11773">
    <property type="entry name" value="SH3_Sla1p_1"/>
    <property type="match status" value="1"/>
</dbReference>
<evidence type="ECO:0000256" key="3">
    <source>
        <dbReference type="ARBA" id="ARBA00004413"/>
    </source>
</evidence>
<organism evidence="14 15">
    <name type="scientific">Collybia nuda</name>
    <dbReference type="NCBI Taxonomy" id="64659"/>
    <lineage>
        <taxon>Eukaryota</taxon>
        <taxon>Fungi</taxon>
        <taxon>Dikarya</taxon>
        <taxon>Basidiomycota</taxon>
        <taxon>Agaricomycotina</taxon>
        <taxon>Agaricomycetes</taxon>
        <taxon>Agaricomycetidae</taxon>
        <taxon>Agaricales</taxon>
        <taxon>Tricholomatineae</taxon>
        <taxon>Clitocybaceae</taxon>
        <taxon>Collybia</taxon>
    </lineage>
</organism>
<feature type="region of interest" description="Disordered" evidence="12">
    <location>
        <begin position="582"/>
        <end position="617"/>
    </location>
</feature>
<evidence type="ECO:0000313" key="14">
    <source>
        <dbReference type="EMBL" id="KAF9462614.1"/>
    </source>
</evidence>
<name>A0A9P5Y5I8_9AGAR</name>
<dbReference type="InterPro" id="IPR056996">
    <property type="entry name" value="PH_SLA1"/>
</dbReference>
<keyword evidence="6 11" id="KW-0728">SH3 domain</keyword>
<dbReference type="EMBL" id="MU150270">
    <property type="protein sequence ID" value="KAF9462614.1"/>
    <property type="molecule type" value="Genomic_DNA"/>
</dbReference>
<feature type="compositionally biased region" description="Pro residues" evidence="12">
    <location>
        <begin position="781"/>
        <end position="794"/>
    </location>
</feature>
<reference evidence="14" key="1">
    <citation type="submission" date="2020-11" db="EMBL/GenBank/DDBJ databases">
        <authorList>
            <consortium name="DOE Joint Genome Institute"/>
            <person name="Ahrendt S."/>
            <person name="Riley R."/>
            <person name="Andreopoulos W."/>
            <person name="Labutti K."/>
            <person name="Pangilinan J."/>
            <person name="Ruiz-Duenas F.J."/>
            <person name="Barrasa J.M."/>
            <person name="Sanchez-Garcia M."/>
            <person name="Camarero S."/>
            <person name="Miyauchi S."/>
            <person name="Serrano A."/>
            <person name="Linde D."/>
            <person name="Babiker R."/>
            <person name="Drula E."/>
            <person name="Ayuso-Fernandez I."/>
            <person name="Pacheco R."/>
            <person name="Padilla G."/>
            <person name="Ferreira P."/>
            <person name="Barriuso J."/>
            <person name="Kellner H."/>
            <person name="Castanera R."/>
            <person name="Alfaro M."/>
            <person name="Ramirez L."/>
            <person name="Pisabarro A.G."/>
            <person name="Kuo A."/>
            <person name="Tritt A."/>
            <person name="Lipzen A."/>
            <person name="He G."/>
            <person name="Yan M."/>
            <person name="Ng V."/>
            <person name="Cullen D."/>
            <person name="Martin F."/>
            <person name="Rosso M.-N."/>
            <person name="Henrissat B."/>
            <person name="Hibbett D."/>
            <person name="Martinez A.T."/>
            <person name="Grigoriev I.V."/>
        </authorList>
    </citation>
    <scope>NUCLEOTIDE SEQUENCE</scope>
    <source>
        <strain evidence="14">CBS 247.69</strain>
    </source>
</reference>
<dbReference type="Gene3D" id="2.30.30.700">
    <property type="entry name" value="SLA1 homology domain 1"/>
    <property type="match status" value="1"/>
</dbReference>
<dbReference type="GO" id="GO:0030674">
    <property type="term" value="F:protein-macromolecule adaptor activity"/>
    <property type="evidence" value="ECO:0007669"/>
    <property type="project" value="InterPro"/>
</dbReference>
<dbReference type="PRINTS" id="PR00452">
    <property type="entry name" value="SH3DOMAIN"/>
</dbReference>
<accession>A0A9P5Y5I8</accession>
<evidence type="ECO:0000256" key="1">
    <source>
        <dbReference type="ARBA" id="ARBA00004125"/>
    </source>
</evidence>
<feature type="compositionally biased region" description="Polar residues" evidence="12">
    <location>
        <begin position="714"/>
        <end position="728"/>
    </location>
</feature>
<evidence type="ECO:0000256" key="12">
    <source>
        <dbReference type="SAM" id="MobiDB-lite"/>
    </source>
</evidence>
<dbReference type="GO" id="GO:0042802">
    <property type="term" value="F:identical protein binding"/>
    <property type="evidence" value="ECO:0007669"/>
    <property type="project" value="InterPro"/>
</dbReference>
<proteinExistence type="inferred from homology"/>
<dbReference type="PANTHER" id="PTHR15735">
    <property type="entry name" value="FCH AND DOUBLE SH3 DOMAINS PROTEIN"/>
    <property type="match status" value="1"/>
</dbReference>
<feature type="compositionally biased region" description="Low complexity" evidence="12">
    <location>
        <begin position="601"/>
        <end position="617"/>
    </location>
</feature>
<dbReference type="Gene3D" id="1.10.150.50">
    <property type="entry name" value="Transcription Factor, Ets-1"/>
    <property type="match status" value="1"/>
</dbReference>
<dbReference type="InterPro" id="IPR001452">
    <property type="entry name" value="SH3_domain"/>
</dbReference>
<evidence type="ECO:0000259" key="13">
    <source>
        <dbReference type="PROSITE" id="PS50002"/>
    </source>
</evidence>
<dbReference type="InterPro" id="IPR007131">
    <property type="entry name" value="SHD1"/>
</dbReference>
<keyword evidence="8" id="KW-0967">Endosome</keyword>
<dbReference type="Pfam" id="PF03983">
    <property type="entry name" value="SHD1"/>
    <property type="match status" value="1"/>
</dbReference>
<evidence type="ECO:0000256" key="8">
    <source>
        <dbReference type="ARBA" id="ARBA00022753"/>
    </source>
</evidence>
<protein>
    <recommendedName>
        <fullName evidence="5">Actin cytoskeleton-regulatory complex protein SLA1</fullName>
    </recommendedName>
</protein>
<dbReference type="SUPFAM" id="SSF50044">
    <property type="entry name" value="SH3-domain"/>
    <property type="match status" value="3"/>
</dbReference>
<evidence type="ECO:0000256" key="10">
    <source>
        <dbReference type="ARBA" id="ARBA00023212"/>
    </source>
</evidence>
<dbReference type="OrthoDB" id="5971719at2759"/>
<dbReference type="InterPro" id="IPR013761">
    <property type="entry name" value="SAM/pointed_sf"/>
</dbReference>
<dbReference type="GO" id="GO:0043130">
    <property type="term" value="F:ubiquitin binding"/>
    <property type="evidence" value="ECO:0007669"/>
    <property type="project" value="InterPro"/>
</dbReference>
<dbReference type="PANTHER" id="PTHR15735:SF12">
    <property type="entry name" value="CDC42-INTERACTING PROTEIN 4, ISOFORM B"/>
    <property type="match status" value="1"/>
</dbReference>
<evidence type="ECO:0000256" key="11">
    <source>
        <dbReference type="PROSITE-ProRule" id="PRU00192"/>
    </source>
</evidence>
<feature type="compositionally biased region" description="Acidic residues" evidence="12">
    <location>
        <begin position="311"/>
        <end position="326"/>
    </location>
</feature>
<feature type="compositionally biased region" description="Polar residues" evidence="12">
    <location>
        <begin position="264"/>
        <end position="286"/>
    </location>
</feature>
<feature type="compositionally biased region" description="Basic and acidic residues" evidence="12">
    <location>
        <begin position="445"/>
        <end position="474"/>
    </location>
</feature>
<dbReference type="GO" id="GO:0030479">
    <property type="term" value="C:actin cortical patch"/>
    <property type="evidence" value="ECO:0007669"/>
    <property type="project" value="UniProtKB-SubCell"/>
</dbReference>
<dbReference type="GO" id="GO:0005886">
    <property type="term" value="C:plasma membrane"/>
    <property type="evidence" value="ECO:0007669"/>
    <property type="project" value="UniProtKB-SubCell"/>
</dbReference>
<feature type="compositionally biased region" description="Basic and acidic residues" evidence="12">
    <location>
        <begin position="501"/>
        <end position="535"/>
    </location>
</feature>
<feature type="compositionally biased region" description="Polar residues" evidence="12">
    <location>
        <begin position="861"/>
        <end position="870"/>
    </location>
</feature>
<feature type="region of interest" description="Disordered" evidence="12">
    <location>
        <begin position="418"/>
        <end position="535"/>
    </location>
</feature>
<feature type="compositionally biased region" description="Polar residues" evidence="12">
    <location>
        <begin position="418"/>
        <end position="427"/>
    </location>
</feature>
<comment type="subcellular location">
    <subcellularLocation>
        <location evidence="3">Cell membrane</location>
        <topology evidence="3">Peripheral membrane protein</topology>
        <orientation evidence="3">Cytoplasmic side</orientation>
    </subcellularLocation>
    <subcellularLocation>
        <location evidence="2">Cytoplasm</location>
        <location evidence="2">Cytoskeleton</location>
        <location evidence="2">Actin patch</location>
    </subcellularLocation>
    <subcellularLocation>
        <location evidence="1">Endosome membrane</location>
        <topology evidence="1">Peripheral membrane protein</topology>
        <orientation evidence="1">Cytoplasmic side</orientation>
    </subcellularLocation>
</comment>
<keyword evidence="10" id="KW-0963">Cytoplasm</keyword>
<feature type="domain" description="SH3" evidence="13">
    <location>
        <begin position="8"/>
        <end position="70"/>
    </location>
</feature>
<evidence type="ECO:0000256" key="5">
    <source>
        <dbReference type="ARBA" id="ARBA00020357"/>
    </source>
</evidence>
<feature type="region of interest" description="Disordered" evidence="12">
    <location>
        <begin position="683"/>
        <end position="757"/>
    </location>
</feature>
<dbReference type="Pfam" id="PF24081">
    <property type="entry name" value="PH_SLA1"/>
    <property type="match status" value="1"/>
</dbReference>
<keyword evidence="7" id="KW-0254">Endocytosis</keyword>
<sequence>MAIDSTDEYLAVLKASYDYQPQSDDEIAIKEGQFLLLKERVDEDWWKVKIKGDSQEEDSPVGLVPAAYVEQAEHTSTVKVLYDYEAAAPGELTVAEDEILLVFDTEQDWLLVQSRKDDEKAGYVPGNYVETYTESKDSTVVPIVVPPSAPRPVSTYVDPADRVASTKVTSDGIKTWSVSEIDKKGKKKKGTLGIGNGAVFFASESDKTPVQKWQTSDVGNIASEKAKHVTIDVGGTTPITLHFHVGSKDNVEAILTKLVSSKAISNSPSTQGDSGIPSTRSPSPDVSSPREVKKVQVHFSPTSPVIIPPREDEDDEDEEDDEDDDVNVGSTQGGQHKVKGTIINGHSQVAIYHENDKTTGFALYDFAADGDDELSIVEGERLTILERDGDEWWKCRNIKGKEGVVPASYIEVTYATTAPSRPPATSQEVEEDSEGLAAEAAAQRAETERIEREQEAERTEKARKKSEAQKRAKDAAASAEAERKRRKEAAAARISPPPVSETKKKLAENDRLPSSDRVSAEHNRPPPERTRVWHDRSGQFRVEAAFLGFNNGKLRLHKVNGVIVEVPSEKMSVEDMQFVERLTSKKSRPAPTKQVSDDDIPLGLSRPSSSSGLTSVRTAPKKKSNIDWFDFFLSAGCDLDDCTRYAASFERDKIDETILPDITDGTMRSLGLREGDIIRVTKAIENRKPTDNMKKPSSFTQDQLRRDEELARQLQAQETGGSRNSAPNIFTGPGGVLKNPRRGRPQPSKSLPPSNVDLKAISTVSDQILQTSSPRVESPVNGPPPSASVQPPPRSSSVIPPSGFDDDAWTNRPNSTKPLVGTPPTATPRAPSAPPVAVAVSDPPAPPAPQSAPTTAVLPPVQSNTPLAKTTESDVFDQLSRLSELRKQSTPSQQPPPSSSPSVTPTVSYYTGLGMGSSSTPISQHIQNPNLNIPTQPSSQSYNGPRGPFAPVPANQTLLQPLIPTQTGFSSFVPARTGVVASPFQGQSPQPSFMAHQPPGGPVLQPTVSQVTGMPFGGIQSPTYQNPGPLQPQFTAFNYNQSPFNTAISPSSVPPLPTSNHSNNTSPANVFAQMKSGTFAADQNGSQPSDKYDGVRPNVLATQVTGWTQPYQGSYMGYQH</sequence>
<dbReference type="GO" id="GO:0010008">
    <property type="term" value="C:endosome membrane"/>
    <property type="evidence" value="ECO:0007669"/>
    <property type="project" value="UniProtKB-SubCell"/>
</dbReference>
<dbReference type="PROSITE" id="PS50002">
    <property type="entry name" value="SH3"/>
    <property type="match status" value="3"/>
</dbReference>
<dbReference type="Gene3D" id="2.30.30.40">
    <property type="entry name" value="SH3 Domains"/>
    <property type="match status" value="3"/>
</dbReference>
<evidence type="ECO:0000256" key="4">
    <source>
        <dbReference type="ARBA" id="ARBA00007948"/>
    </source>
</evidence>
<gene>
    <name evidence="14" type="ORF">BDZ94DRAFT_1260849</name>
</gene>
<dbReference type="InterPro" id="IPR035800">
    <property type="entry name" value="Sla1_SH3_1"/>
</dbReference>
<dbReference type="InterPro" id="IPR036028">
    <property type="entry name" value="SH3-like_dom_sf"/>
</dbReference>
<feature type="compositionally biased region" description="Low complexity" evidence="12">
    <location>
        <begin position="822"/>
        <end position="842"/>
    </location>
</feature>
<dbReference type="Proteomes" id="UP000807353">
    <property type="component" value="Unassembled WGS sequence"/>
</dbReference>
<dbReference type="Pfam" id="PF00018">
    <property type="entry name" value="SH3_1"/>
    <property type="match status" value="2"/>
</dbReference>
<evidence type="ECO:0000256" key="6">
    <source>
        <dbReference type="ARBA" id="ARBA00022443"/>
    </source>
</evidence>
<dbReference type="SMART" id="SM00326">
    <property type="entry name" value="SH3"/>
    <property type="match status" value="3"/>
</dbReference>
<evidence type="ECO:0000256" key="9">
    <source>
        <dbReference type="ARBA" id="ARBA00023203"/>
    </source>
</evidence>
<feature type="region of interest" description="Disordered" evidence="12">
    <location>
        <begin position="264"/>
        <end position="339"/>
    </location>
</feature>
<dbReference type="GO" id="GO:0006897">
    <property type="term" value="P:endocytosis"/>
    <property type="evidence" value="ECO:0007669"/>
    <property type="project" value="UniProtKB-KW"/>
</dbReference>
<feature type="domain" description="SH3" evidence="13">
    <location>
        <begin position="355"/>
        <end position="415"/>
    </location>
</feature>
<keyword evidence="15" id="KW-1185">Reference proteome</keyword>
<feature type="compositionally biased region" description="Polar residues" evidence="12">
    <location>
        <begin position="916"/>
        <end position="943"/>
    </location>
</feature>
<keyword evidence="10" id="KW-0206">Cytoskeleton</keyword>
<feature type="domain" description="SH3" evidence="13">
    <location>
        <begin position="73"/>
        <end position="134"/>
    </location>
</feature>
<dbReference type="GO" id="GO:0003779">
    <property type="term" value="F:actin binding"/>
    <property type="evidence" value="ECO:0007669"/>
    <property type="project" value="UniProtKB-KW"/>
</dbReference>
<keyword evidence="9" id="KW-0009">Actin-binding</keyword>
<feature type="compositionally biased region" description="Basic and acidic residues" evidence="12">
    <location>
        <begin position="683"/>
        <end position="694"/>
    </location>
</feature>
<comment type="similarity">
    <text evidence="4">Belongs to the SLA1 family.</text>
</comment>
<feature type="region of interest" description="Disordered" evidence="12">
    <location>
        <begin position="770"/>
        <end position="951"/>
    </location>
</feature>
<dbReference type="AlphaFoldDB" id="A0A9P5Y5I8"/>
<comment type="caution">
    <text evidence="14">The sequence shown here is derived from an EMBL/GenBank/DDBJ whole genome shotgun (WGS) entry which is preliminary data.</text>
</comment>
<evidence type="ECO:0000256" key="7">
    <source>
        <dbReference type="ARBA" id="ARBA00022583"/>
    </source>
</evidence>
<evidence type="ECO:0000256" key="2">
    <source>
        <dbReference type="ARBA" id="ARBA00004134"/>
    </source>
</evidence>
<evidence type="ECO:0000313" key="15">
    <source>
        <dbReference type="Proteomes" id="UP000807353"/>
    </source>
</evidence>
<dbReference type="Pfam" id="PF14604">
    <property type="entry name" value="SH3_9"/>
    <property type="match status" value="1"/>
</dbReference>